<evidence type="ECO:0000256" key="7">
    <source>
        <dbReference type="ARBA" id="ARBA00048741"/>
    </source>
</evidence>
<evidence type="ECO:0000256" key="6">
    <source>
        <dbReference type="ARBA" id="ARBA00022888"/>
    </source>
</evidence>
<evidence type="ECO:0000259" key="9">
    <source>
        <dbReference type="Pfam" id="PF00733"/>
    </source>
</evidence>
<comment type="catalytic activity">
    <reaction evidence="7">
        <text>L-aspartate + L-glutamine + ATP + H2O = L-asparagine + L-glutamate + AMP + diphosphate + H(+)</text>
        <dbReference type="Rhea" id="RHEA:12228"/>
        <dbReference type="ChEBI" id="CHEBI:15377"/>
        <dbReference type="ChEBI" id="CHEBI:15378"/>
        <dbReference type="ChEBI" id="CHEBI:29985"/>
        <dbReference type="ChEBI" id="CHEBI:29991"/>
        <dbReference type="ChEBI" id="CHEBI:30616"/>
        <dbReference type="ChEBI" id="CHEBI:33019"/>
        <dbReference type="ChEBI" id="CHEBI:58048"/>
        <dbReference type="ChEBI" id="CHEBI:58359"/>
        <dbReference type="ChEBI" id="CHEBI:456215"/>
        <dbReference type="EC" id="6.3.5.4"/>
    </reaction>
</comment>
<gene>
    <name evidence="11" type="ORF">IQ235_02580</name>
</gene>
<dbReference type="Proteomes" id="UP000621799">
    <property type="component" value="Unassembled WGS sequence"/>
</dbReference>
<organism evidence="11 12">
    <name type="scientific">Zarconia navalis LEGE 11467</name>
    <dbReference type="NCBI Taxonomy" id="1828826"/>
    <lineage>
        <taxon>Bacteria</taxon>
        <taxon>Bacillati</taxon>
        <taxon>Cyanobacteriota</taxon>
        <taxon>Cyanophyceae</taxon>
        <taxon>Oscillatoriophycideae</taxon>
        <taxon>Oscillatoriales</taxon>
        <taxon>Oscillatoriales incertae sedis</taxon>
        <taxon>Zarconia</taxon>
        <taxon>Zarconia navalis</taxon>
    </lineage>
</organism>
<evidence type="ECO:0000313" key="12">
    <source>
        <dbReference type="Proteomes" id="UP000621799"/>
    </source>
</evidence>
<dbReference type="Pfam" id="PF00733">
    <property type="entry name" value="Asn_synthase"/>
    <property type="match status" value="1"/>
</dbReference>
<dbReference type="EC" id="6.3.5.4" evidence="3"/>
<dbReference type="Gene3D" id="3.60.20.10">
    <property type="entry name" value="Glutamine Phosphoribosylpyrophosphate, subunit 1, domain 1"/>
    <property type="match status" value="1"/>
</dbReference>
<keyword evidence="12" id="KW-1185">Reference proteome</keyword>
<feature type="domain" description="Asparagine synthetase" evidence="9">
    <location>
        <begin position="237"/>
        <end position="456"/>
    </location>
</feature>
<dbReference type="SUPFAM" id="SSF56235">
    <property type="entry name" value="N-terminal nucleophile aminohydrolases (Ntn hydrolases)"/>
    <property type="match status" value="1"/>
</dbReference>
<accession>A0A928VT57</accession>
<dbReference type="GO" id="GO:0004066">
    <property type="term" value="F:asparagine synthase (glutamine-hydrolyzing) activity"/>
    <property type="evidence" value="ECO:0007669"/>
    <property type="project" value="UniProtKB-EC"/>
</dbReference>
<dbReference type="AlphaFoldDB" id="A0A928VT57"/>
<dbReference type="RefSeq" id="WP_264319939.1">
    <property type="nucleotide sequence ID" value="NZ_JADEXN010000024.1"/>
</dbReference>
<keyword evidence="6" id="KW-0061">Asparagine biosynthesis</keyword>
<dbReference type="EMBL" id="JADEXN010000024">
    <property type="protein sequence ID" value="MBE9039681.1"/>
    <property type="molecule type" value="Genomic_DNA"/>
</dbReference>
<evidence type="ECO:0000313" key="11">
    <source>
        <dbReference type="EMBL" id="MBE9039681.1"/>
    </source>
</evidence>
<keyword evidence="4 8" id="KW-0547">Nucleotide-binding</keyword>
<dbReference type="Gene3D" id="3.40.50.620">
    <property type="entry name" value="HUPs"/>
    <property type="match status" value="1"/>
</dbReference>
<keyword evidence="5 8" id="KW-0067">ATP-binding</keyword>
<dbReference type="InterPro" id="IPR014729">
    <property type="entry name" value="Rossmann-like_a/b/a_fold"/>
</dbReference>
<feature type="domain" description="Glutamine amidotransferase type-2" evidence="10">
    <location>
        <begin position="69"/>
        <end position="158"/>
    </location>
</feature>
<dbReference type="GO" id="GO:0006529">
    <property type="term" value="P:asparagine biosynthetic process"/>
    <property type="evidence" value="ECO:0007669"/>
    <property type="project" value="UniProtKB-KW"/>
</dbReference>
<dbReference type="InterPro" id="IPR001962">
    <property type="entry name" value="Asn_synthase"/>
</dbReference>
<dbReference type="PANTHER" id="PTHR43284:SF1">
    <property type="entry name" value="ASPARAGINE SYNTHETASE"/>
    <property type="match status" value="1"/>
</dbReference>
<evidence type="ECO:0000256" key="2">
    <source>
        <dbReference type="ARBA" id="ARBA00005752"/>
    </source>
</evidence>
<dbReference type="SUPFAM" id="SSF52402">
    <property type="entry name" value="Adenine nucleotide alpha hydrolases-like"/>
    <property type="match status" value="1"/>
</dbReference>
<evidence type="ECO:0000256" key="1">
    <source>
        <dbReference type="ARBA" id="ARBA00005187"/>
    </source>
</evidence>
<evidence type="ECO:0000256" key="5">
    <source>
        <dbReference type="ARBA" id="ARBA00022840"/>
    </source>
</evidence>
<comment type="caution">
    <text evidence="11">The sequence shown here is derived from an EMBL/GenBank/DDBJ whole genome shotgun (WGS) entry which is preliminary data.</text>
</comment>
<evidence type="ECO:0000256" key="8">
    <source>
        <dbReference type="PIRSR" id="PIRSR001589-2"/>
    </source>
</evidence>
<protein>
    <recommendedName>
        <fullName evidence="3">asparagine synthase (glutamine-hydrolyzing)</fullName>
        <ecNumber evidence="3">6.3.5.4</ecNumber>
    </recommendedName>
</protein>
<evidence type="ECO:0000259" key="10">
    <source>
        <dbReference type="Pfam" id="PF13537"/>
    </source>
</evidence>
<evidence type="ECO:0000256" key="4">
    <source>
        <dbReference type="ARBA" id="ARBA00022741"/>
    </source>
</evidence>
<dbReference type="PIRSF" id="PIRSF001589">
    <property type="entry name" value="Asn_synthetase_glu-h"/>
    <property type="match status" value="1"/>
</dbReference>
<dbReference type="PANTHER" id="PTHR43284">
    <property type="entry name" value="ASPARAGINE SYNTHETASE (GLUTAMINE-HYDROLYZING)"/>
    <property type="match status" value="1"/>
</dbReference>
<sequence>MPGLIGFSNAAFSNFKINNILHQMQQTIAHRDFYCHDRLFIDEWVSGSRTHLNIFQAEAQPDTKAGYSIWLDGEFYHRENATFQEPKISDAEWFLSQYQNYQNFDFLKAIDGIYAAVLYDTHQQKLHLISDRYGLRRLYWTVYQNSLVWTSELKALLALPGYQPKIDRAAVEDFLGLRYIIGDRTWFEGVELLPAATVLTWDLQETSLSRKRYWWWDEITPVTGKIDEAEIVEELGRIFIEAVEKRIFQRERVGITLSGGLDSRAILAAMPNSNSTIEAVTYGQKNCDDLRIAKQAARLKKANFHPIEIDGENWLQSRVRTVWESDGSCSLIHMQFLSALKKIFDRNLFDINLHGAWGDGVNGGHFFDADALDYFVQRRLGLERFARSENHRQSVLARFGNYFEQIGSSAHILSVDNRMRSFTFKDIRIGLINGLESRTPFIDNQLQEFLYALPEAIVRNSNLYHQMLLDRFPEFYRTIPWQTTGEPIGEPSLVHQIGKLSQKAIEKLERTFQKAGISLPLAERRKKINPNKEFANPASWMRQEPARTLFEKLLNHPSALYPEYLDRKQVKQDWHEHLHGKNLADRLSLTITLELWLQQLFEKRYRTNFIE</sequence>
<comment type="similarity">
    <text evidence="2">Belongs to the asparagine synthetase family.</text>
</comment>
<dbReference type="InterPro" id="IPR017932">
    <property type="entry name" value="GATase_2_dom"/>
</dbReference>
<name>A0A928VT57_9CYAN</name>
<evidence type="ECO:0000256" key="3">
    <source>
        <dbReference type="ARBA" id="ARBA00012737"/>
    </source>
</evidence>
<dbReference type="GO" id="GO:0005524">
    <property type="term" value="F:ATP binding"/>
    <property type="evidence" value="ECO:0007669"/>
    <property type="project" value="UniProtKB-KW"/>
</dbReference>
<proteinExistence type="inferred from homology"/>
<feature type="binding site" evidence="8">
    <location>
        <position position="90"/>
    </location>
    <ligand>
        <name>L-glutamine</name>
        <dbReference type="ChEBI" id="CHEBI:58359"/>
    </ligand>
</feature>
<dbReference type="InterPro" id="IPR029055">
    <property type="entry name" value="Ntn_hydrolases_N"/>
</dbReference>
<reference evidence="11" key="1">
    <citation type="submission" date="2020-10" db="EMBL/GenBank/DDBJ databases">
        <authorList>
            <person name="Castelo-Branco R."/>
            <person name="Eusebio N."/>
            <person name="Adriana R."/>
            <person name="Vieira A."/>
            <person name="Brugerolle De Fraissinette N."/>
            <person name="Rezende De Castro R."/>
            <person name="Schneider M.P."/>
            <person name="Vasconcelos V."/>
            <person name="Leao P.N."/>
        </authorList>
    </citation>
    <scope>NUCLEOTIDE SEQUENCE</scope>
    <source>
        <strain evidence="11">LEGE 11467</strain>
    </source>
</reference>
<dbReference type="Pfam" id="PF13537">
    <property type="entry name" value="GATase_7"/>
    <property type="match status" value="1"/>
</dbReference>
<keyword evidence="6" id="KW-0028">Amino-acid biosynthesis</keyword>
<dbReference type="InterPro" id="IPR051786">
    <property type="entry name" value="ASN_synthetase/amidase"/>
</dbReference>
<dbReference type="InterPro" id="IPR006426">
    <property type="entry name" value="Asn_synth_AEB"/>
</dbReference>
<comment type="pathway">
    <text evidence="1">Amino-acid biosynthesis; L-asparagine biosynthesis; L-asparagine from L-aspartate (L-Gln route): step 1/1.</text>
</comment>